<evidence type="ECO:0000313" key="5">
    <source>
        <dbReference type="Proteomes" id="UP000294299"/>
    </source>
</evidence>
<evidence type="ECO:0000256" key="2">
    <source>
        <dbReference type="ARBA" id="ARBA00022679"/>
    </source>
</evidence>
<dbReference type="OrthoDB" id="6555at2157"/>
<name>A0A484IDU8_9ARCH</name>
<dbReference type="Gene3D" id="3.20.20.70">
    <property type="entry name" value="Aldolase class I"/>
    <property type="match status" value="1"/>
</dbReference>
<dbReference type="PROSITE" id="PS50991">
    <property type="entry name" value="PYR_CT"/>
    <property type="match status" value="1"/>
</dbReference>
<accession>A0A484IDU8</accession>
<dbReference type="PROSITE" id="PS00816">
    <property type="entry name" value="AIPM_HOMOCIT_SYNTH_2"/>
    <property type="match status" value="1"/>
</dbReference>
<evidence type="ECO:0000259" key="3">
    <source>
        <dbReference type="PROSITE" id="PS50991"/>
    </source>
</evidence>
<dbReference type="AlphaFoldDB" id="A0A484IDU8"/>
<dbReference type="GO" id="GO:0019752">
    <property type="term" value="P:carboxylic acid metabolic process"/>
    <property type="evidence" value="ECO:0007669"/>
    <property type="project" value="InterPro"/>
</dbReference>
<reference evidence="4 5" key="1">
    <citation type="submission" date="2019-02" db="EMBL/GenBank/DDBJ databases">
        <authorList>
            <person name="Lehtovirta-Morley E L."/>
        </authorList>
    </citation>
    <scope>NUCLEOTIDE SEQUENCE [LARGE SCALE GENOMIC DNA]</scope>
    <source>
        <strain evidence="4">NFRAN1</strain>
    </source>
</reference>
<dbReference type="InterPro" id="IPR002034">
    <property type="entry name" value="AIPM/Hcit_synth_CS"/>
</dbReference>
<dbReference type="InterPro" id="IPR000891">
    <property type="entry name" value="PYR_CT"/>
</dbReference>
<sequence length="408" mass="45903">MSLKTDDPNYFAHQYNDSLRDRKKIRILDSTLREGEQHPGVSFSNKQRIQIAWMLDSFGVDQIEISPVVSEDHFEATKVIMKQGLKADIVAHVRAIKSDVDRALDCDTEWVATYMGISDIHLVSKLRISREEAKIRALEVVDYIKSHGLKSRFTMEDASRTEPEFLITMCKEMNQKGIERISIPDTVGIMRPRGMYNLVKLVYDQIDTSKTSIDVHCHNDVGLALANALSGCDAGADQIHTTIDGLGERTGIPSLAETAVVLNLIYKSDNNFRLHMLKDLSRTISDYTKIPIHESKPLVGDSSYKHKAGTHLAAILRNPAAYEIIEPKVVGNRRKIVFGELSGKNGSAYLLSLLGLDSTKENSESLARGLKELRMGDILELFLDEKLERKILNEDYMKNSKEQENVKS</sequence>
<dbReference type="KEGG" id="nfn:NFRAN_2988"/>
<dbReference type="RefSeq" id="WP_134485273.1">
    <property type="nucleotide sequence ID" value="NZ_LR216287.1"/>
</dbReference>
<evidence type="ECO:0000313" key="4">
    <source>
        <dbReference type="EMBL" id="VFJ15311.1"/>
    </source>
</evidence>
<dbReference type="EC" id="2.3.3.13" evidence="4"/>
<organism evidence="4 5">
    <name type="scientific">Candidatus Nitrosocosmicus franklandianus</name>
    <dbReference type="NCBI Taxonomy" id="1798806"/>
    <lineage>
        <taxon>Archaea</taxon>
        <taxon>Nitrososphaerota</taxon>
        <taxon>Nitrososphaeria</taxon>
        <taxon>Nitrososphaerales</taxon>
        <taxon>Nitrososphaeraceae</taxon>
        <taxon>Candidatus Nitrosocosmicus</taxon>
    </lineage>
</organism>
<dbReference type="GO" id="GO:0003852">
    <property type="term" value="F:2-isopropylmalate synthase activity"/>
    <property type="evidence" value="ECO:0007669"/>
    <property type="project" value="UniProtKB-EC"/>
</dbReference>
<keyword evidence="2 4" id="KW-0808">Transferase</keyword>
<dbReference type="Proteomes" id="UP000294299">
    <property type="component" value="Chromosome NFRAN"/>
</dbReference>
<feature type="domain" description="Pyruvate carboxyltransferase" evidence="3">
    <location>
        <begin position="25"/>
        <end position="278"/>
    </location>
</feature>
<dbReference type="PANTHER" id="PTHR42880:SF1">
    <property type="entry name" value="ISOPROPYLMALATE_HOMOCITRATE_CITRAMALATE SYNTHASE FAMILY PROTEIN"/>
    <property type="match status" value="1"/>
</dbReference>
<dbReference type="SUPFAM" id="SSF51569">
    <property type="entry name" value="Aldolase"/>
    <property type="match status" value="1"/>
</dbReference>
<proteinExistence type="inferred from homology"/>
<dbReference type="InterPro" id="IPR054691">
    <property type="entry name" value="LeuA/HCS_post-cat"/>
</dbReference>
<dbReference type="Gene3D" id="1.10.238.260">
    <property type="match status" value="1"/>
</dbReference>
<dbReference type="Pfam" id="PF00682">
    <property type="entry name" value="HMGL-like"/>
    <property type="match status" value="1"/>
</dbReference>
<gene>
    <name evidence="4" type="primary">leuA</name>
    <name evidence="4" type="ORF">NFRAN_2988</name>
</gene>
<dbReference type="InterPro" id="IPR013785">
    <property type="entry name" value="Aldolase_TIM"/>
</dbReference>
<dbReference type="GeneID" id="39422094"/>
<comment type="similarity">
    <text evidence="1">Belongs to the alpha-IPM synthase/homocitrate synthase family.</text>
</comment>
<protein>
    <submittedName>
        <fullName evidence="4">2-isopropylmalate synthase</fullName>
        <ecNumber evidence="4">2.3.3.13</ecNumber>
    </submittedName>
</protein>
<dbReference type="Pfam" id="PF22617">
    <property type="entry name" value="HCS_D2"/>
    <property type="match status" value="1"/>
</dbReference>
<evidence type="ECO:0000256" key="1">
    <source>
        <dbReference type="ARBA" id="ARBA00006154"/>
    </source>
</evidence>
<dbReference type="EMBL" id="LR216287">
    <property type="protein sequence ID" value="VFJ15311.1"/>
    <property type="molecule type" value="Genomic_DNA"/>
</dbReference>
<dbReference type="PANTHER" id="PTHR42880">
    <property type="entry name" value="HOMOCITRATE SYNTHASE"/>
    <property type="match status" value="1"/>
</dbReference>
<keyword evidence="4" id="KW-0012">Acyltransferase</keyword>
<keyword evidence="5" id="KW-1185">Reference proteome</keyword>